<organism evidence="2">
    <name type="scientific">marine sediment metagenome</name>
    <dbReference type="NCBI Taxonomy" id="412755"/>
    <lineage>
        <taxon>unclassified sequences</taxon>
        <taxon>metagenomes</taxon>
        <taxon>ecological metagenomes</taxon>
    </lineage>
</organism>
<proteinExistence type="predicted"/>
<feature type="non-terminal residue" evidence="2">
    <location>
        <position position="265"/>
    </location>
</feature>
<dbReference type="InterPro" id="IPR017850">
    <property type="entry name" value="Alkaline_phosphatase_core_sf"/>
</dbReference>
<dbReference type="PANTHER" id="PTHR43108">
    <property type="entry name" value="N-ACETYLGLUCOSAMINE-6-SULFATASE FAMILY MEMBER"/>
    <property type="match status" value="1"/>
</dbReference>
<name>X0U6N0_9ZZZZ</name>
<dbReference type="SUPFAM" id="SSF53649">
    <property type="entry name" value="Alkaline phosphatase-like"/>
    <property type="match status" value="1"/>
</dbReference>
<feature type="domain" description="Sulfatase N-terminal" evidence="1">
    <location>
        <begin position="3"/>
        <end position="182"/>
    </location>
</feature>
<evidence type="ECO:0000313" key="2">
    <source>
        <dbReference type="EMBL" id="GAG01235.1"/>
    </source>
</evidence>
<dbReference type="AlphaFoldDB" id="X0U6N0"/>
<dbReference type="Pfam" id="PF00884">
    <property type="entry name" value="Sulfatase"/>
    <property type="match status" value="1"/>
</dbReference>
<dbReference type="PANTHER" id="PTHR43108:SF8">
    <property type="entry name" value="SD21168P"/>
    <property type="match status" value="1"/>
</dbReference>
<gene>
    <name evidence="2" type="ORF">S01H1_43633</name>
</gene>
<dbReference type="InterPro" id="IPR000917">
    <property type="entry name" value="Sulfatase_N"/>
</dbReference>
<sequence length="265" mass="30071">FVADETNRVIDEVSGGGEPFFMWANFWGPHSPSLVPEPYYSMYNPADIPEHPGYRETFENKPYRQSLIEKLWGLGDYGWKGFQEIAARYFGHCTLIDDMVGKILEHLGERGLLENTVVIYAADHGDCLGAHRLIEKGEFMYDEIYRVPFIAAHPGCTAPGSVNDSFIYLHELAPTILDIAGVESHDPMDGESLKGAFLGDDTPNGRDEVYCVFDRHFTVVQQRMVRTRTHQLTFNSADQGELYDLVADPHQLTNVYGRPEYEDVR</sequence>
<feature type="non-terminal residue" evidence="2">
    <location>
        <position position="1"/>
    </location>
</feature>
<dbReference type="EMBL" id="BARS01027801">
    <property type="protein sequence ID" value="GAG01235.1"/>
    <property type="molecule type" value="Genomic_DNA"/>
</dbReference>
<dbReference type="Gene3D" id="3.40.720.10">
    <property type="entry name" value="Alkaline Phosphatase, subunit A"/>
    <property type="match status" value="1"/>
</dbReference>
<comment type="caution">
    <text evidence="2">The sequence shown here is derived from an EMBL/GenBank/DDBJ whole genome shotgun (WGS) entry which is preliminary data.</text>
</comment>
<evidence type="ECO:0000259" key="1">
    <source>
        <dbReference type="Pfam" id="PF00884"/>
    </source>
</evidence>
<protein>
    <recommendedName>
        <fullName evidence="1">Sulfatase N-terminal domain-containing protein</fullName>
    </recommendedName>
</protein>
<reference evidence="2" key="1">
    <citation type="journal article" date="2014" name="Front. Microbiol.">
        <title>High frequency of phylogenetically diverse reductive dehalogenase-homologous genes in deep subseafloor sedimentary metagenomes.</title>
        <authorList>
            <person name="Kawai M."/>
            <person name="Futagami T."/>
            <person name="Toyoda A."/>
            <person name="Takaki Y."/>
            <person name="Nishi S."/>
            <person name="Hori S."/>
            <person name="Arai W."/>
            <person name="Tsubouchi T."/>
            <person name="Morono Y."/>
            <person name="Uchiyama I."/>
            <person name="Ito T."/>
            <person name="Fujiyama A."/>
            <person name="Inagaki F."/>
            <person name="Takami H."/>
        </authorList>
    </citation>
    <scope>NUCLEOTIDE SEQUENCE</scope>
    <source>
        <strain evidence="2">Expedition CK06-06</strain>
    </source>
</reference>
<accession>X0U6N0</accession>